<reference evidence="4 5" key="1">
    <citation type="journal article" date="2015" name="Stand. Genomic Sci.">
        <title>Genomic Encyclopedia of Bacterial and Archaeal Type Strains, Phase III: the genomes of soil and plant-associated and newly described type strains.</title>
        <authorList>
            <person name="Whitman W.B."/>
            <person name="Woyke T."/>
            <person name="Klenk H.P."/>
            <person name="Zhou Y."/>
            <person name="Lilburn T.G."/>
            <person name="Beck B.J."/>
            <person name="De Vos P."/>
            <person name="Vandamme P."/>
            <person name="Eisen J.A."/>
            <person name="Garrity G."/>
            <person name="Hugenholtz P."/>
            <person name="Kyrpides N.C."/>
        </authorList>
    </citation>
    <scope>NUCLEOTIDE SEQUENCE [LARGE SCALE GENOMIC DNA]</scope>
    <source>
        <strain evidence="4 5">VKM Ac-2541</strain>
    </source>
</reference>
<gene>
    <name evidence="4" type="ORF">EV646_110113</name>
</gene>
<dbReference type="Gene3D" id="3.40.190.150">
    <property type="entry name" value="Bordetella uptake gene, domain 1"/>
    <property type="match status" value="1"/>
</dbReference>
<dbReference type="InterPro" id="IPR005064">
    <property type="entry name" value="BUG"/>
</dbReference>
<keyword evidence="3" id="KW-0732">Signal</keyword>
<dbReference type="EMBL" id="SLWR01000010">
    <property type="protein sequence ID" value="TCO44400.1"/>
    <property type="molecule type" value="Genomic_DNA"/>
</dbReference>
<comment type="caution">
    <text evidence="4">The sequence shown here is derived from an EMBL/GenBank/DDBJ whole genome shotgun (WGS) entry which is preliminary data.</text>
</comment>
<comment type="similarity">
    <text evidence="1">Belongs to the UPF0065 (bug) family.</text>
</comment>
<dbReference type="CDD" id="cd07012">
    <property type="entry name" value="PBP2_Bug_TTT"/>
    <property type="match status" value="1"/>
</dbReference>
<proteinExistence type="inferred from homology"/>
<dbReference type="OrthoDB" id="9780943at2"/>
<organism evidence="4 5">
    <name type="scientific">Kribbella antiqua</name>
    <dbReference type="NCBI Taxonomy" id="2512217"/>
    <lineage>
        <taxon>Bacteria</taxon>
        <taxon>Bacillati</taxon>
        <taxon>Actinomycetota</taxon>
        <taxon>Actinomycetes</taxon>
        <taxon>Propionibacteriales</taxon>
        <taxon>Kribbellaceae</taxon>
        <taxon>Kribbella</taxon>
    </lineage>
</organism>
<feature type="signal peptide" evidence="3">
    <location>
        <begin position="1"/>
        <end position="21"/>
    </location>
</feature>
<dbReference type="Pfam" id="PF03401">
    <property type="entry name" value="TctC"/>
    <property type="match status" value="1"/>
</dbReference>
<dbReference type="PANTHER" id="PTHR42928:SF3">
    <property type="entry name" value="UPF0065 PROTEIN YFLP"/>
    <property type="match status" value="1"/>
</dbReference>
<sequence>MKRLCTLAVLVVLTTAGCAVGGETKTEASETYPSKPLSILAPGSPGGGWDTRARGIANALGQCKITSQKATVTNVPGAGGTIGLAQFAKHNGDPYQLMVMDSATMLGGIVNNHSPVDLTTLTPIAGLSRGPSAIVVPKKSPYADLPALLAALKQNPRGIKWTGGSLGGPGHLTVAGLAKGAGVGVKDVNYVPTAGGGESMNLLLSGAATVGIDTVVELKPQIQAGALRVLAVDGSDRVEGVDAPTLKELGLADKAVTTLAGVMAPAGLSAEQQKDVIGLLDKMRQSSCWQQVLKQNNWVDAWTPGDDFKTVLTDQRTQITAILTEMGLAK</sequence>
<dbReference type="PROSITE" id="PS51257">
    <property type="entry name" value="PROKAR_LIPOPROTEIN"/>
    <property type="match status" value="1"/>
</dbReference>
<dbReference type="AlphaFoldDB" id="A0A4V2S3H8"/>
<dbReference type="RefSeq" id="WP_132153385.1">
    <property type="nucleotide sequence ID" value="NZ_SLWR01000010.1"/>
</dbReference>
<dbReference type="InterPro" id="IPR042100">
    <property type="entry name" value="Bug_dom1"/>
</dbReference>
<dbReference type="Proteomes" id="UP000295573">
    <property type="component" value="Unassembled WGS sequence"/>
</dbReference>
<protein>
    <submittedName>
        <fullName evidence="4">Putative tricarboxylic transport membrane protein</fullName>
    </submittedName>
</protein>
<feature type="region of interest" description="Disordered" evidence="2">
    <location>
        <begin position="24"/>
        <end position="46"/>
    </location>
</feature>
<dbReference type="PIRSF" id="PIRSF017082">
    <property type="entry name" value="YflP"/>
    <property type="match status" value="1"/>
</dbReference>
<evidence type="ECO:0000256" key="1">
    <source>
        <dbReference type="ARBA" id="ARBA00006987"/>
    </source>
</evidence>
<evidence type="ECO:0000256" key="2">
    <source>
        <dbReference type="SAM" id="MobiDB-lite"/>
    </source>
</evidence>
<keyword evidence="5" id="KW-1185">Reference proteome</keyword>
<dbReference type="PANTHER" id="PTHR42928">
    <property type="entry name" value="TRICARBOXYLATE-BINDING PROTEIN"/>
    <property type="match status" value="1"/>
</dbReference>
<evidence type="ECO:0000313" key="5">
    <source>
        <dbReference type="Proteomes" id="UP000295573"/>
    </source>
</evidence>
<name>A0A4V2S3H8_9ACTN</name>
<evidence type="ECO:0000256" key="3">
    <source>
        <dbReference type="SAM" id="SignalP"/>
    </source>
</evidence>
<evidence type="ECO:0000313" key="4">
    <source>
        <dbReference type="EMBL" id="TCO44400.1"/>
    </source>
</evidence>
<feature type="chain" id="PRO_5039497141" evidence="3">
    <location>
        <begin position="22"/>
        <end position="330"/>
    </location>
</feature>
<dbReference type="SUPFAM" id="SSF53850">
    <property type="entry name" value="Periplasmic binding protein-like II"/>
    <property type="match status" value="1"/>
</dbReference>
<dbReference type="Gene3D" id="3.40.190.10">
    <property type="entry name" value="Periplasmic binding protein-like II"/>
    <property type="match status" value="1"/>
</dbReference>
<accession>A0A4V2S3H8</accession>